<dbReference type="InterPro" id="IPR011990">
    <property type="entry name" value="TPR-like_helical_dom_sf"/>
</dbReference>
<dbReference type="Proteomes" id="UP000027345">
    <property type="component" value="Unassembled WGS sequence"/>
</dbReference>
<evidence type="ECO:0000256" key="4">
    <source>
        <dbReference type="ARBA" id="ARBA00023163"/>
    </source>
</evidence>
<gene>
    <name evidence="8" type="ORF">DV20_29550</name>
</gene>
<dbReference type="SUPFAM" id="SSF48452">
    <property type="entry name" value="TPR-like"/>
    <property type="match status" value="3"/>
</dbReference>
<dbReference type="Gene3D" id="1.10.10.10">
    <property type="entry name" value="Winged helix-like DNA-binding domain superfamily/Winged helix DNA-binding domain"/>
    <property type="match status" value="1"/>
</dbReference>
<protein>
    <recommendedName>
        <fullName evidence="7">OmpR/PhoB-type domain-containing protein</fullName>
    </recommendedName>
</protein>
<dbReference type="InterPro" id="IPR051677">
    <property type="entry name" value="AfsR-DnrI-RedD_regulator"/>
</dbReference>
<evidence type="ECO:0000256" key="3">
    <source>
        <dbReference type="ARBA" id="ARBA00023125"/>
    </source>
</evidence>
<dbReference type="GO" id="GO:0003677">
    <property type="term" value="F:DNA binding"/>
    <property type="evidence" value="ECO:0007669"/>
    <property type="project" value="UniProtKB-UniRule"/>
</dbReference>
<dbReference type="Gene3D" id="1.25.40.10">
    <property type="entry name" value="Tetratricopeptide repeat domain"/>
    <property type="match status" value="2"/>
</dbReference>
<feature type="DNA-binding region" description="OmpR/PhoB-type" evidence="6">
    <location>
        <begin position="1"/>
        <end position="89"/>
    </location>
</feature>
<dbReference type="EMBL" id="JMQI01000062">
    <property type="protein sequence ID" value="KDN18738.1"/>
    <property type="molecule type" value="Genomic_DNA"/>
</dbReference>
<dbReference type="SMART" id="SM00862">
    <property type="entry name" value="Trans_reg_C"/>
    <property type="match status" value="1"/>
</dbReference>
<evidence type="ECO:0000256" key="5">
    <source>
        <dbReference type="PROSITE-ProRule" id="PRU00339"/>
    </source>
</evidence>
<dbReference type="eggNOG" id="COG3629">
    <property type="taxonomic scope" value="Bacteria"/>
</dbReference>
<evidence type="ECO:0000313" key="8">
    <source>
        <dbReference type="EMBL" id="KDN18738.1"/>
    </source>
</evidence>
<evidence type="ECO:0000259" key="7">
    <source>
        <dbReference type="PROSITE" id="PS51755"/>
    </source>
</evidence>
<dbReference type="SUPFAM" id="SSF46894">
    <property type="entry name" value="C-terminal effector domain of the bipartite response regulators"/>
    <property type="match status" value="1"/>
</dbReference>
<dbReference type="STRING" id="287986.DV20_29550"/>
<comment type="similarity">
    <text evidence="1">Belongs to the AfsR/DnrI/RedD regulatory family.</text>
</comment>
<dbReference type="GO" id="GO:0000160">
    <property type="term" value="P:phosphorelay signal transduction system"/>
    <property type="evidence" value="ECO:0007669"/>
    <property type="project" value="InterPro"/>
</dbReference>
<dbReference type="InterPro" id="IPR027417">
    <property type="entry name" value="P-loop_NTPase"/>
</dbReference>
<dbReference type="InterPro" id="IPR019734">
    <property type="entry name" value="TPR_rpt"/>
</dbReference>
<feature type="repeat" description="TPR" evidence="5">
    <location>
        <begin position="824"/>
        <end position="857"/>
    </location>
</feature>
<dbReference type="eggNOG" id="COG3903">
    <property type="taxonomic scope" value="Bacteria"/>
</dbReference>
<organism evidence="8 9">
    <name type="scientific">Amycolatopsis rifamycinica</name>
    <dbReference type="NCBI Taxonomy" id="287986"/>
    <lineage>
        <taxon>Bacteria</taxon>
        <taxon>Bacillati</taxon>
        <taxon>Actinomycetota</taxon>
        <taxon>Actinomycetes</taxon>
        <taxon>Pseudonocardiales</taxon>
        <taxon>Pseudonocardiaceae</taxon>
        <taxon>Amycolatopsis</taxon>
    </lineage>
</organism>
<keyword evidence="4" id="KW-0804">Transcription</keyword>
<dbReference type="GO" id="GO:0006355">
    <property type="term" value="P:regulation of DNA-templated transcription"/>
    <property type="evidence" value="ECO:0007669"/>
    <property type="project" value="InterPro"/>
</dbReference>
<comment type="caution">
    <text evidence="8">The sequence shown here is derived from an EMBL/GenBank/DDBJ whole genome shotgun (WGS) entry which is preliminary data.</text>
</comment>
<dbReference type="SMART" id="SM01043">
    <property type="entry name" value="BTAD"/>
    <property type="match status" value="1"/>
</dbReference>
<dbReference type="InterPro" id="IPR003593">
    <property type="entry name" value="AAA+_ATPase"/>
</dbReference>
<evidence type="ECO:0000256" key="1">
    <source>
        <dbReference type="ARBA" id="ARBA00005820"/>
    </source>
</evidence>
<dbReference type="AlphaFoldDB" id="A0A066U3G3"/>
<keyword evidence="5" id="KW-0802">TPR repeat</keyword>
<dbReference type="SMART" id="SM00028">
    <property type="entry name" value="TPR"/>
    <property type="match status" value="5"/>
</dbReference>
<dbReference type="Gene3D" id="3.40.50.300">
    <property type="entry name" value="P-loop containing nucleotide triphosphate hydrolases"/>
    <property type="match status" value="1"/>
</dbReference>
<dbReference type="CDD" id="cd15831">
    <property type="entry name" value="BTAD"/>
    <property type="match status" value="1"/>
</dbReference>
<dbReference type="PANTHER" id="PTHR35807:SF1">
    <property type="entry name" value="TRANSCRIPTIONAL REGULATOR REDD"/>
    <property type="match status" value="1"/>
</dbReference>
<name>A0A066U3G3_9PSEU</name>
<dbReference type="Pfam" id="PF03704">
    <property type="entry name" value="BTAD"/>
    <property type="match status" value="1"/>
</dbReference>
<evidence type="ECO:0000313" key="9">
    <source>
        <dbReference type="Proteomes" id="UP000027345"/>
    </source>
</evidence>
<keyword evidence="3 6" id="KW-0238">DNA-binding</keyword>
<accession>A0A066U3G3</accession>
<evidence type="ECO:0000256" key="6">
    <source>
        <dbReference type="PROSITE-ProRule" id="PRU01091"/>
    </source>
</evidence>
<dbReference type="Pfam" id="PF13424">
    <property type="entry name" value="TPR_12"/>
    <property type="match status" value="1"/>
</dbReference>
<dbReference type="InterPro" id="IPR001867">
    <property type="entry name" value="OmpR/PhoB-type_DNA-bd"/>
</dbReference>
<feature type="domain" description="OmpR/PhoB-type" evidence="7">
    <location>
        <begin position="1"/>
        <end position="89"/>
    </location>
</feature>
<keyword evidence="2" id="KW-0805">Transcription regulation</keyword>
<keyword evidence="9" id="KW-1185">Reference proteome</keyword>
<dbReference type="InterPro" id="IPR036388">
    <property type="entry name" value="WH-like_DNA-bd_sf"/>
</dbReference>
<dbReference type="PROSITE" id="PS50005">
    <property type="entry name" value="TPR"/>
    <property type="match status" value="1"/>
</dbReference>
<sequence length="915" mass="98763">MQLRVAGQPLDVGTPRRQAVLAALAVDAGRPVPIETLIDRVWGENPPEEARNVLYSHLSRIRRLLDRVTELTGIPAAVTRKTAGYVLEIDPDVVDLHRFAHLVEQGNDHRATDADRAAALSEALRGWRGAPLAGLHGDWAERVRTTWHRRRLDAAVSWGELELRLGRPGAVIGALPELAAEYPLSEPLEALLMRALHAAGRDAEAVERYAAVRTRLAEALGTDPGAELRALHGEILRGELPPGPRAAPAAVPAQLPPDTPGFAGRDRALRRLGEIAGERSSAPRIVVLSGTAGVGKTALALHWAHRAAGEFPDGQLYVNLRGFDPAGSPVAPADAVRGFLEALDVPDDRIPRTLDAQAGLYRTLLANRHVLVVLDNARDAGQVRPLLPGAPGCVVLVTSRDQLTGLVTEGAHPLAVDLLDTAEARAVLRRRIGADRVAAEPAAADEIIALCAHLPLALAVVAARAAIHPAFGLSVLAGQLRDARGLDEFAAADPATDPRAVFSWSYLRLDPAAARLFRLFGLHPGPDIGTPAAASLAGLPRGRTRVLLAELANAHLIAEPAPGRYTLHDLLRAYAAELAHEEQSPAERNAAVHRALGHYAHTAYLADGFLDPRLEVPPELTPLPEGAEPDRITDHRRALAWFEAEHRVLLQAVQAEVEFDARVWELAWSMQRFLTMRGYWNDERDVLTAALSAARRLGDERKQAFAHLHLGGTHGRFGRHTEAADDLRAALALYAASDDVVGQAYTHRQTAWLLDRQGAATEALAHAEQALALFRAAEHRAGEATALNAVGWFHTLLGRHTSAIEYCRQALELQTLLGDQTGATQSWHSIGYAHQQLGDHAQAIACFEKALELVRGKGSLTTEARLLNELANLHRDLGDLAAARAGWCQAHDILVHLAHPDADEVLKRLAEVHSG</sequence>
<dbReference type="Pfam" id="PF00486">
    <property type="entry name" value="Trans_reg_C"/>
    <property type="match status" value="1"/>
</dbReference>
<dbReference type="GO" id="GO:0043531">
    <property type="term" value="F:ADP binding"/>
    <property type="evidence" value="ECO:0007669"/>
    <property type="project" value="InterPro"/>
</dbReference>
<dbReference type="PANTHER" id="PTHR35807">
    <property type="entry name" value="TRANSCRIPTIONAL REGULATOR REDD-RELATED"/>
    <property type="match status" value="1"/>
</dbReference>
<dbReference type="InterPro" id="IPR005158">
    <property type="entry name" value="BTAD"/>
</dbReference>
<evidence type="ECO:0000256" key="2">
    <source>
        <dbReference type="ARBA" id="ARBA00023015"/>
    </source>
</evidence>
<dbReference type="InterPro" id="IPR016032">
    <property type="entry name" value="Sig_transdc_resp-reg_C-effctor"/>
</dbReference>
<dbReference type="SMART" id="SM00382">
    <property type="entry name" value="AAA"/>
    <property type="match status" value="1"/>
</dbReference>
<dbReference type="SUPFAM" id="SSF52540">
    <property type="entry name" value="P-loop containing nucleoside triphosphate hydrolases"/>
    <property type="match status" value="1"/>
</dbReference>
<dbReference type="PRINTS" id="PR00364">
    <property type="entry name" value="DISEASERSIST"/>
</dbReference>
<proteinExistence type="inferred from homology"/>
<dbReference type="PROSITE" id="PS51755">
    <property type="entry name" value="OMPR_PHOB"/>
    <property type="match status" value="1"/>
</dbReference>
<reference evidence="8 9" key="1">
    <citation type="submission" date="2014-05" db="EMBL/GenBank/DDBJ databases">
        <title>Draft genome sequence of Amycolatopsis rifamycinica DSM 46095.</title>
        <authorList>
            <person name="Lal R."/>
            <person name="Saxena A."/>
            <person name="Kumari R."/>
            <person name="Mukherjee U."/>
            <person name="Singh P."/>
            <person name="Sangwan N."/>
            <person name="Mahato N.K."/>
        </authorList>
    </citation>
    <scope>NUCLEOTIDE SEQUENCE [LARGE SCALE GENOMIC DNA]</scope>
    <source>
        <strain evidence="8 9">DSM 46095</strain>
    </source>
</reference>